<dbReference type="InterPro" id="IPR039961">
    <property type="entry name" value="Nuo9.5"/>
</dbReference>
<dbReference type="CDD" id="cd22903">
    <property type="entry name" value="NI9M"/>
    <property type="match status" value="1"/>
</dbReference>
<feature type="non-terminal residue" evidence="3">
    <location>
        <position position="1"/>
    </location>
</feature>
<keyword evidence="3" id="KW-0830">Ubiquinone</keyword>
<dbReference type="EMBL" id="QGMH01000162">
    <property type="protein sequence ID" value="TVY23784.1"/>
    <property type="molecule type" value="Genomic_DNA"/>
</dbReference>
<keyword evidence="2" id="KW-0812">Transmembrane</keyword>
<accession>A0A8H8TVF3</accession>
<dbReference type="GeneID" id="41988271"/>
<name>A0A8H8TVF3_9HELO</name>
<dbReference type="AlphaFoldDB" id="A0A8H8TVF3"/>
<keyword evidence="4" id="KW-1185">Reference proteome</keyword>
<dbReference type="OrthoDB" id="2093409at2759"/>
<keyword evidence="2" id="KW-1133">Transmembrane helix</keyword>
<evidence type="ECO:0000256" key="2">
    <source>
        <dbReference type="SAM" id="Phobius"/>
    </source>
</evidence>
<feature type="transmembrane region" description="Helical" evidence="2">
    <location>
        <begin position="80"/>
        <end position="101"/>
    </location>
</feature>
<proteinExistence type="predicted"/>
<keyword evidence="2" id="KW-0472">Membrane</keyword>
<organism evidence="3 4">
    <name type="scientific">Lachnellula hyalina</name>
    <dbReference type="NCBI Taxonomy" id="1316788"/>
    <lineage>
        <taxon>Eukaryota</taxon>
        <taxon>Fungi</taxon>
        <taxon>Dikarya</taxon>
        <taxon>Ascomycota</taxon>
        <taxon>Pezizomycotina</taxon>
        <taxon>Leotiomycetes</taxon>
        <taxon>Helotiales</taxon>
        <taxon>Lachnaceae</taxon>
        <taxon>Lachnellula</taxon>
    </lineage>
</organism>
<protein>
    <submittedName>
        <fullName evidence="3">NADH-ubiquinone oxidoreductase 9.5 kDa subunit</fullName>
    </submittedName>
</protein>
<dbReference type="RefSeq" id="XP_031002572.1">
    <property type="nucleotide sequence ID" value="XM_031152994.1"/>
</dbReference>
<evidence type="ECO:0000313" key="3">
    <source>
        <dbReference type="EMBL" id="TVY23784.1"/>
    </source>
</evidence>
<dbReference type="Proteomes" id="UP000431533">
    <property type="component" value="Unassembled WGS sequence"/>
</dbReference>
<evidence type="ECO:0000313" key="4">
    <source>
        <dbReference type="Proteomes" id="UP000431533"/>
    </source>
</evidence>
<comment type="caution">
    <text evidence="3">The sequence shown here is derived from an EMBL/GenBank/DDBJ whole genome shotgun (WGS) entry which is preliminary data.</text>
</comment>
<sequence>IIELPVVNLIEQHRNLARAKPHLTSRNCNNPSIAFVAISSPSLPSNTQLIPSAPATMSATPRFWSQPIRYLRWAAIQKPAIFFSVIVGSLGPLTVAVVPPIRRRLGDAQRPEIPFTYPVPTGPRKDLKGYED</sequence>
<dbReference type="PANTHER" id="PTHR38488">
    <property type="entry name" value="OXIDOREDUCTASE 9.5 KDA SUBUNIT, PUTATIVE (AFU_ORTHOLOGUE AFUA_5G08980)-RELATED"/>
    <property type="match status" value="1"/>
</dbReference>
<evidence type="ECO:0000256" key="1">
    <source>
        <dbReference type="SAM" id="MobiDB-lite"/>
    </source>
</evidence>
<dbReference type="PANTHER" id="PTHR38488:SF1">
    <property type="entry name" value="OXIDOREDUCTASE 9.5 KDA SUBUNIT, PUTATIVE (AFU_ORTHOLOGUE AFUA_5G08980)-RELATED"/>
    <property type="match status" value="1"/>
</dbReference>
<gene>
    <name evidence="3" type="primary">nuo9.5</name>
    <name evidence="3" type="ORF">LHYA1_G008073</name>
</gene>
<reference evidence="3 4" key="1">
    <citation type="submission" date="2018-05" db="EMBL/GenBank/DDBJ databases">
        <title>Genome sequencing and assembly of the regulated plant pathogen Lachnellula willkommii and related sister species for the development of diagnostic species identification markers.</title>
        <authorList>
            <person name="Giroux E."/>
            <person name="Bilodeau G."/>
        </authorList>
    </citation>
    <scope>NUCLEOTIDE SEQUENCE [LARGE SCALE GENOMIC DNA]</scope>
    <source>
        <strain evidence="3 4">CBS 185.66</strain>
    </source>
</reference>
<feature type="region of interest" description="Disordered" evidence="1">
    <location>
        <begin position="113"/>
        <end position="132"/>
    </location>
</feature>
<feature type="compositionally biased region" description="Basic and acidic residues" evidence="1">
    <location>
        <begin position="123"/>
        <end position="132"/>
    </location>
</feature>